<evidence type="ECO:0000313" key="3">
    <source>
        <dbReference type="EMBL" id="RGC44671.1"/>
    </source>
</evidence>
<dbReference type="OrthoDB" id="87655at2"/>
<dbReference type="EMBL" id="QVFD01000014">
    <property type="protein sequence ID" value="RGC44671.1"/>
    <property type="molecule type" value="Genomic_DNA"/>
</dbReference>
<evidence type="ECO:0000313" key="2">
    <source>
        <dbReference type="EMBL" id="RGB82215.1"/>
    </source>
</evidence>
<dbReference type="EMBL" id="QVEP01000002">
    <property type="protein sequence ID" value="RGB82215.1"/>
    <property type="molecule type" value="Genomic_DNA"/>
</dbReference>
<feature type="transmembrane region" description="Helical" evidence="1">
    <location>
        <begin position="190"/>
        <end position="212"/>
    </location>
</feature>
<dbReference type="Pfam" id="PF19700">
    <property type="entry name" value="DUF6198"/>
    <property type="match status" value="1"/>
</dbReference>
<dbReference type="AlphaFoldDB" id="A0A3E2XJG6"/>
<feature type="transmembrane region" description="Helical" evidence="1">
    <location>
        <begin position="115"/>
        <end position="137"/>
    </location>
</feature>
<dbReference type="RefSeq" id="WP_015513463.1">
    <property type="nucleotide sequence ID" value="NZ_JAQCWV010000016.1"/>
</dbReference>
<evidence type="ECO:0008006" key="6">
    <source>
        <dbReference type="Google" id="ProtNLM"/>
    </source>
</evidence>
<organism evidence="3 5">
    <name type="scientific">Coprococcus catus</name>
    <dbReference type="NCBI Taxonomy" id="116085"/>
    <lineage>
        <taxon>Bacteria</taxon>
        <taxon>Bacillati</taxon>
        <taxon>Bacillota</taxon>
        <taxon>Clostridia</taxon>
        <taxon>Lachnospirales</taxon>
        <taxon>Lachnospiraceae</taxon>
        <taxon>Coprococcus</taxon>
    </lineage>
</organism>
<dbReference type="InterPro" id="IPR038750">
    <property type="entry name" value="YczE/YyaS-like"/>
</dbReference>
<feature type="transmembrane region" description="Helical" evidence="1">
    <location>
        <begin position="12"/>
        <end position="34"/>
    </location>
</feature>
<feature type="transmembrane region" description="Helical" evidence="1">
    <location>
        <begin position="54"/>
        <end position="77"/>
    </location>
</feature>
<keyword evidence="1" id="KW-1133">Transmembrane helix</keyword>
<reference evidence="4 5" key="1">
    <citation type="submission" date="2018-08" db="EMBL/GenBank/DDBJ databases">
        <title>A genome reference for cultivated species of the human gut microbiota.</title>
        <authorList>
            <person name="Zou Y."/>
            <person name="Xue W."/>
            <person name="Luo G."/>
        </authorList>
    </citation>
    <scope>NUCLEOTIDE SEQUENCE [LARGE SCALE GENOMIC DNA]</scope>
    <source>
        <strain evidence="2 4">AF45-17</strain>
        <strain evidence="3 5">AM28-39</strain>
    </source>
</reference>
<evidence type="ECO:0000313" key="4">
    <source>
        <dbReference type="Proteomes" id="UP000260773"/>
    </source>
</evidence>
<keyword evidence="1" id="KW-0472">Membrane</keyword>
<dbReference type="PANTHER" id="PTHR40078">
    <property type="entry name" value="INTEGRAL MEMBRANE PROTEIN-RELATED"/>
    <property type="match status" value="1"/>
</dbReference>
<feature type="transmembrane region" description="Helical" evidence="1">
    <location>
        <begin position="166"/>
        <end position="184"/>
    </location>
</feature>
<accession>A0A3E2XJG6</accession>
<name>A0A3E2XJG6_9FIRM</name>
<dbReference type="Proteomes" id="UP000261231">
    <property type="component" value="Unassembled WGS sequence"/>
</dbReference>
<dbReference type="PANTHER" id="PTHR40078:SF1">
    <property type="entry name" value="INTEGRAL MEMBRANE PROTEIN"/>
    <property type="match status" value="1"/>
</dbReference>
<comment type="caution">
    <text evidence="3">The sequence shown here is derived from an EMBL/GenBank/DDBJ whole genome shotgun (WGS) entry which is preliminary data.</text>
</comment>
<keyword evidence="5" id="KW-1185">Reference proteome</keyword>
<gene>
    <name evidence="2" type="ORF">DW070_01470</name>
    <name evidence="3" type="ORF">DW747_12895</name>
</gene>
<protein>
    <recommendedName>
        <fullName evidence="6">YitT family protein</fullName>
    </recommendedName>
</protein>
<keyword evidence="1" id="KW-0812">Transmembrane</keyword>
<evidence type="ECO:0000313" key="5">
    <source>
        <dbReference type="Proteomes" id="UP000261231"/>
    </source>
</evidence>
<proteinExistence type="predicted"/>
<dbReference type="Proteomes" id="UP000260773">
    <property type="component" value="Unassembled WGS sequence"/>
</dbReference>
<sequence>MNKELAKKHNNLKIRIPMYFFGLFLMTIGIAVSVKSNLGVSPVSSIPYTMTCVWGIEMGKATILFHTFLVLIQILLLRRNFKPVNLLQIAVGVIFGYFTTFCNYLVTFLPTPSNLPIRIVMMLISAMIIAVGIFFYLPPNLMPLAGEGAMQAVSQITGMAFSKVKVRFDCTMVVISVLTCLIALHSPGSVGIGTVIAAILVGTLLGIVTRLFGQHRDRLLYS</sequence>
<evidence type="ECO:0000256" key="1">
    <source>
        <dbReference type="SAM" id="Phobius"/>
    </source>
</evidence>
<feature type="transmembrane region" description="Helical" evidence="1">
    <location>
        <begin position="89"/>
        <end position="109"/>
    </location>
</feature>